<accession>A0AAD7TY43</accession>
<evidence type="ECO:0000259" key="2">
    <source>
        <dbReference type="PROSITE" id="PS00463"/>
    </source>
</evidence>
<dbReference type="InterPro" id="IPR001138">
    <property type="entry name" value="Zn2Cys6_DnaBD"/>
</dbReference>
<name>A0AAD7TY43_9APHY</name>
<dbReference type="Pfam" id="PF00172">
    <property type="entry name" value="Zn_clus"/>
    <property type="match status" value="1"/>
</dbReference>
<keyword evidence="4" id="KW-1185">Reference proteome</keyword>
<dbReference type="PROSITE" id="PS00463">
    <property type="entry name" value="ZN2_CY6_FUNGAL_1"/>
    <property type="match status" value="1"/>
</dbReference>
<feature type="region of interest" description="Disordered" evidence="1">
    <location>
        <begin position="1"/>
        <end position="30"/>
    </location>
</feature>
<feature type="region of interest" description="Disordered" evidence="1">
    <location>
        <begin position="147"/>
        <end position="171"/>
    </location>
</feature>
<feature type="domain" description="Zn(2)-C6 fungal-type" evidence="2">
    <location>
        <begin position="249"/>
        <end position="281"/>
    </location>
</feature>
<dbReference type="AlphaFoldDB" id="A0AAD7TY43"/>
<dbReference type="GO" id="GO:0000981">
    <property type="term" value="F:DNA-binding transcription factor activity, RNA polymerase II-specific"/>
    <property type="evidence" value="ECO:0007669"/>
    <property type="project" value="InterPro"/>
</dbReference>
<dbReference type="EMBL" id="JAPEVG010000055">
    <property type="protein sequence ID" value="KAJ8489000.1"/>
    <property type="molecule type" value="Genomic_DNA"/>
</dbReference>
<dbReference type="GO" id="GO:0008270">
    <property type="term" value="F:zinc ion binding"/>
    <property type="evidence" value="ECO:0007669"/>
    <property type="project" value="InterPro"/>
</dbReference>
<dbReference type="Proteomes" id="UP001215151">
    <property type="component" value="Unassembled WGS sequence"/>
</dbReference>
<proteinExistence type="predicted"/>
<feature type="region of interest" description="Disordered" evidence="1">
    <location>
        <begin position="208"/>
        <end position="240"/>
    </location>
</feature>
<gene>
    <name evidence="3" type="ORF">ONZ51_g3198</name>
</gene>
<organism evidence="3 4">
    <name type="scientific">Trametes cubensis</name>
    <dbReference type="NCBI Taxonomy" id="1111947"/>
    <lineage>
        <taxon>Eukaryota</taxon>
        <taxon>Fungi</taxon>
        <taxon>Dikarya</taxon>
        <taxon>Basidiomycota</taxon>
        <taxon>Agaricomycotina</taxon>
        <taxon>Agaricomycetes</taxon>
        <taxon>Polyporales</taxon>
        <taxon>Polyporaceae</taxon>
        <taxon>Trametes</taxon>
    </lineage>
</organism>
<feature type="region of interest" description="Disordered" evidence="1">
    <location>
        <begin position="299"/>
        <end position="323"/>
    </location>
</feature>
<sequence>MKNTHVEPAMHAPEAPHQNLQPHQHNPTADFVFEPAPAVDVHRQSQWMPQYMTQDSTGAQPLQESSYLLWYASMLPVNSQMFATPHDIPVVSGTWPADSDGSAQSSHAPPLPWEDQWLLPSRPLATAPTACLPSIMDVQTSPQVSHACQPQTLRISPEQSQSGAHDQSPSATILVSDGDYSEAPFESLYSPRPSLAKSPKHIDIDTKGVLAKGRPGPLEESRESIQAAGPLPQPPISQDASRCHDKKQACVVCHQRKKKCAAGVDGLPCNHCVEKGNASGCIPHVDRRHDLARVACPSRHANGGRMGPQRGKLQAAPDGGVLS</sequence>
<comment type="caution">
    <text evidence="3">The sequence shown here is derived from an EMBL/GenBank/DDBJ whole genome shotgun (WGS) entry which is preliminary data.</text>
</comment>
<evidence type="ECO:0000256" key="1">
    <source>
        <dbReference type="SAM" id="MobiDB-lite"/>
    </source>
</evidence>
<evidence type="ECO:0000313" key="4">
    <source>
        <dbReference type="Proteomes" id="UP001215151"/>
    </source>
</evidence>
<protein>
    <recommendedName>
        <fullName evidence="2">Zn(2)-C6 fungal-type domain-containing protein</fullName>
    </recommendedName>
</protein>
<feature type="compositionally biased region" description="Polar residues" evidence="1">
    <location>
        <begin position="18"/>
        <end position="27"/>
    </location>
</feature>
<dbReference type="CDD" id="cd00067">
    <property type="entry name" value="GAL4"/>
    <property type="match status" value="1"/>
</dbReference>
<evidence type="ECO:0000313" key="3">
    <source>
        <dbReference type="EMBL" id="KAJ8489000.1"/>
    </source>
</evidence>
<reference evidence="3" key="1">
    <citation type="submission" date="2022-11" db="EMBL/GenBank/DDBJ databases">
        <title>Genome Sequence of Cubamyces cubensis.</title>
        <authorList>
            <person name="Buettner E."/>
        </authorList>
    </citation>
    <scope>NUCLEOTIDE SEQUENCE</scope>
    <source>
        <strain evidence="3">MPL-01</strain>
    </source>
</reference>